<dbReference type="AlphaFoldDB" id="A0A1W0WTQ2"/>
<dbReference type="PROSITE" id="PS50216">
    <property type="entry name" value="DHHC"/>
    <property type="match status" value="1"/>
</dbReference>
<dbReference type="Proteomes" id="UP000192578">
    <property type="component" value="Unassembled WGS sequence"/>
</dbReference>
<keyword evidence="8" id="KW-1185">Reference proteome</keyword>
<dbReference type="EMBL" id="MTYJ01000048">
    <property type="protein sequence ID" value="OQV18570.1"/>
    <property type="molecule type" value="Genomic_DNA"/>
</dbReference>
<dbReference type="OrthoDB" id="430659at2759"/>
<dbReference type="GO" id="GO:0016020">
    <property type="term" value="C:membrane"/>
    <property type="evidence" value="ECO:0007669"/>
    <property type="project" value="UniProtKB-SubCell"/>
</dbReference>
<organism evidence="7 8">
    <name type="scientific">Hypsibius exemplaris</name>
    <name type="common">Freshwater tardigrade</name>
    <dbReference type="NCBI Taxonomy" id="2072580"/>
    <lineage>
        <taxon>Eukaryota</taxon>
        <taxon>Metazoa</taxon>
        <taxon>Ecdysozoa</taxon>
        <taxon>Tardigrada</taxon>
        <taxon>Eutardigrada</taxon>
        <taxon>Parachela</taxon>
        <taxon>Hypsibioidea</taxon>
        <taxon>Hypsibiidae</taxon>
        <taxon>Hypsibius</taxon>
    </lineage>
</organism>
<keyword evidence="3" id="KW-1133">Transmembrane helix</keyword>
<evidence type="ECO:0000259" key="6">
    <source>
        <dbReference type="Pfam" id="PF01529"/>
    </source>
</evidence>
<keyword evidence="5" id="KW-0808">Transferase</keyword>
<evidence type="ECO:0000313" key="8">
    <source>
        <dbReference type="Proteomes" id="UP000192578"/>
    </source>
</evidence>
<feature type="domain" description="Palmitoyltransferase DHHC" evidence="6">
    <location>
        <begin position="57"/>
        <end position="81"/>
    </location>
</feature>
<keyword evidence="2" id="KW-0812">Transmembrane</keyword>
<name>A0A1W0WTQ2_HYPEX</name>
<reference evidence="8" key="1">
    <citation type="submission" date="2017-01" db="EMBL/GenBank/DDBJ databases">
        <title>Comparative genomics of anhydrobiosis in the tardigrade Hypsibius dujardini.</title>
        <authorList>
            <person name="Yoshida Y."/>
            <person name="Koutsovoulos G."/>
            <person name="Laetsch D."/>
            <person name="Stevens L."/>
            <person name="Kumar S."/>
            <person name="Horikawa D."/>
            <person name="Ishino K."/>
            <person name="Komine S."/>
            <person name="Tomita M."/>
            <person name="Blaxter M."/>
            <person name="Arakawa K."/>
        </authorList>
    </citation>
    <scope>NUCLEOTIDE SEQUENCE [LARGE SCALE GENOMIC DNA]</scope>
    <source>
        <strain evidence="8">Z151</strain>
    </source>
</reference>
<keyword evidence="4" id="KW-0472">Membrane</keyword>
<evidence type="ECO:0000256" key="2">
    <source>
        <dbReference type="ARBA" id="ARBA00022692"/>
    </source>
</evidence>
<comment type="catalytic activity">
    <reaction evidence="5">
        <text>L-cysteinyl-[protein] + hexadecanoyl-CoA = S-hexadecanoyl-L-cysteinyl-[protein] + CoA</text>
        <dbReference type="Rhea" id="RHEA:36683"/>
        <dbReference type="Rhea" id="RHEA-COMP:10131"/>
        <dbReference type="Rhea" id="RHEA-COMP:11032"/>
        <dbReference type="ChEBI" id="CHEBI:29950"/>
        <dbReference type="ChEBI" id="CHEBI:57287"/>
        <dbReference type="ChEBI" id="CHEBI:57379"/>
        <dbReference type="ChEBI" id="CHEBI:74151"/>
        <dbReference type="EC" id="2.3.1.225"/>
    </reaction>
</comment>
<evidence type="ECO:0000256" key="5">
    <source>
        <dbReference type="RuleBase" id="RU079119"/>
    </source>
</evidence>
<comment type="subcellular location">
    <subcellularLocation>
        <location evidence="1">Membrane</location>
        <topology evidence="1">Multi-pass membrane protein</topology>
    </subcellularLocation>
</comment>
<evidence type="ECO:0000256" key="4">
    <source>
        <dbReference type="ARBA" id="ARBA00023136"/>
    </source>
</evidence>
<protein>
    <recommendedName>
        <fullName evidence="5">Palmitoyltransferase</fullName>
        <ecNumber evidence="5">2.3.1.225</ecNumber>
    </recommendedName>
</protein>
<dbReference type="EC" id="2.3.1.225" evidence="5"/>
<comment type="caution">
    <text evidence="7">The sequence shown here is derived from an EMBL/GenBank/DDBJ whole genome shotgun (WGS) entry which is preliminary data.</text>
</comment>
<evidence type="ECO:0000256" key="1">
    <source>
        <dbReference type="ARBA" id="ARBA00004141"/>
    </source>
</evidence>
<keyword evidence="5" id="KW-0012">Acyltransferase</keyword>
<sequence length="260" mass="29229">MAPYSSEKLTALEKDLELQQPEDYAKTAFVVHSGAGKQQFLMKRQYTWTVAGQEILTDWCYHCNIFKPPRVHHCKLCGKCIGGLYYPREELGYLATTILEVAAAGANLHFLNILLTCQCDLLKLGITVHEFKTDKYFNKTLHRFRSPFDRGSFWANFREACFTPWRPSEVIPKSSIPTISVGTKVLASSAESKVTKKRNNIQSSDVAFAVPAVSSAKAVSVSEGRPSTLSTITEEPVPEVYRHVCTFHGHYRQPKEVPVI</sequence>
<evidence type="ECO:0000313" key="7">
    <source>
        <dbReference type="EMBL" id="OQV18570.1"/>
    </source>
</evidence>
<dbReference type="GO" id="GO:0019706">
    <property type="term" value="F:protein-cysteine S-palmitoyltransferase activity"/>
    <property type="evidence" value="ECO:0007669"/>
    <property type="project" value="UniProtKB-EC"/>
</dbReference>
<dbReference type="InterPro" id="IPR001594">
    <property type="entry name" value="Palmitoyltrfase_DHHC"/>
</dbReference>
<comment type="domain">
    <text evidence="5">The DHHC domain is required for palmitoyltransferase activity.</text>
</comment>
<comment type="similarity">
    <text evidence="5">Belongs to the DHHC palmitoyltransferase family.</text>
</comment>
<gene>
    <name evidence="7" type="ORF">BV898_07396</name>
</gene>
<evidence type="ECO:0000256" key="3">
    <source>
        <dbReference type="ARBA" id="ARBA00022989"/>
    </source>
</evidence>
<dbReference type="Pfam" id="PF01529">
    <property type="entry name" value="DHHC"/>
    <property type="match status" value="1"/>
</dbReference>
<proteinExistence type="inferred from homology"/>
<accession>A0A1W0WTQ2</accession>